<feature type="region of interest" description="Disordered" evidence="1">
    <location>
        <begin position="1"/>
        <end position="24"/>
    </location>
</feature>
<evidence type="ECO:0000256" key="1">
    <source>
        <dbReference type="SAM" id="MobiDB-lite"/>
    </source>
</evidence>
<feature type="compositionally biased region" description="Basic residues" evidence="1">
    <location>
        <begin position="7"/>
        <end position="24"/>
    </location>
</feature>
<dbReference type="EnsemblPlants" id="TuG1812G0600003059.01.T01">
    <property type="protein sequence ID" value="TuG1812G0600003059.01.T01.cds304575"/>
    <property type="gene ID" value="TuG1812G0600003059.01"/>
</dbReference>
<evidence type="ECO:0000313" key="2">
    <source>
        <dbReference type="EnsemblPlants" id="TuG1812G0600003059.01.T01.cds304575"/>
    </source>
</evidence>
<dbReference type="AlphaFoldDB" id="A0A8R7UWW4"/>
<keyword evidence="3" id="KW-1185">Reference proteome</keyword>
<accession>A0A8R7UWW4</accession>
<reference evidence="3" key="1">
    <citation type="journal article" date="2013" name="Nature">
        <title>Draft genome of the wheat A-genome progenitor Triticum urartu.</title>
        <authorList>
            <person name="Ling H.Q."/>
            <person name="Zhao S."/>
            <person name="Liu D."/>
            <person name="Wang J."/>
            <person name="Sun H."/>
            <person name="Zhang C."/>
            <person name="Fan H."/>
            <person name="Li D."/>
            <person name="Dong L."/>
            <person name="Tao Y."/>
            <person name="Gao C."/>
            <person name="Wu H."/>
            <person name="Li Y."/>
            <person name="Cui Y."/>
            <person name="Guo X."/>
            <person name="Zheng S."/>
            <person name="Wang B."/>
            <person name="Yu K."/>
            <person name="Liang Q."/>
            <person name="Yang W."/>
            <person name="Lou X."/>
            <person name="Chen J."/>
            <person name="Feng M."/>
            <person name="Jian J."/>
            <person name="Zhang X."/>
            <person name="Luo G."/>
            <person name="Jiang Y."/>
            <person name="Liu J."/>
            <person name="Wang Z."/>
            <person name="Sha Y."/>
            <person name="Zhang B."/>
            <person name="Wu H."/>
            <person name="Tang D."/>
            <person name="Shen Q."/>
            <person name="Xue P."/>
            <person name="Zou S."/>
            <person name="Wang X."/>
            <person name="Liu X."/>
            <person name="Wang F."/>
            <person name="Yang Y."/>
            <person name="An X."/>
            <person name="Dong Z."/>
            <person name="Zhang K."/>
            <person name="Zhang X."/>
            <person name="Luo M.C."/>
            <person name="Dvorak J."/>
            <person name="Tong Y."/>
            <person name="Wang J."/>
            <person name="Yang H."/>
            <person name="Li Z."/>
            <person name="Wang D."/>
            <person name="Zhang A."/>
            <person name="Wang J."/>
        </authorList>
    </citation>
    <scope>NUCLEOTIDE SEQUENCE</scope>
    <source>
        <strain evidence="3">cv. G1812</strain>
    </source>
</reference>
<dbReference type="Gramene" id="TuG1812G0600003059.01.T01">
    <property type="protein sequence ID" value="TuG1812G0600003059.01.T01.cds304575"/>
    <property type="gene ID" value="TuG1812G0600003059.01"/>
</dbReference>
<organism evidence="2 3">
    <name type="scientific">Triticum urartu</name>
    <name type="common">Red wild einkorn</name>
    <name type="synonym">Crithodium urartu</name>
    <dbReference type="NCBI Taxonomy" id="4572"/>
    <lineage>
        <taxon>Eukaryota</taxon>
        <taxon>Viridiplantae</taxon>
        <taxon>Streptophyta</taxon>
        <taxon>Embryophyta</taxon>
        <taxon>Tracheophyta</taxon>
        <taxon>Spermatophyta</taxon>
        <taxon>Magnoliopsida</taxon>
        <taxon>Liliopsida</taxon>
        <taxon>Poales</taxon>
        <taxon>Poaceae</taxon>
        <taxon>BOP clade</taxon>
        <taxon>Pooideae</taxon>
        <taxon>Triticodae</taxon>
        <taxon>Triticeae</taxon>
        <taxon>Triticinae</taxon>
        <taxon>Triticum</taxon>
    </lineage>
</organism>
<feature type="region of interest" description="Disordered" evidence="1">
    <location>
        <begin position="42"/>
        <end position="62"/>
    </location>
</feature>
<reference evidence="2" key="3">
    <citation type="submission" date="2022-06" db="UniProtKB">
        <authorList>
            <consortium name="EnsemblPlants"/>
        </authorList>
    </citation>
    <scope>IDENTIFICATION</scope>
</reference>
<feature type="compositionally biased region" description="Basic residues" evidence="1">
    <location>
        <begin position="42"/>
        <end position="61"/>
    </location>
</feature>
<dbReference type="Proteomes" id="UP000015106">
    <property type="component" value="Chromosome 6"/>
</dbReference>
<name>A0A8R7UWW4_TRIUA</name>
<sequence>MLIFRPQPRHQHNGPPPRRLRGRRARRTAIAAPALHRRHLPHRQQHARLRPHRRQGQRGWRRQLQAPVQVAARRPPHVLPLRRHPLQRHRRGNDFLCGLMAPVGAAMRWWSLSEEEAANWSCPVGRRIYWGPSLRSMSGGDPHVCGLSDDHDPTCWEWPGLALPKGLDFSLTALGQDFLCGIVKGNDTAMRCYAGGMP</sequence>
<protein>
    <submittedName>
        <fullName evidence="2">Uncharacterized protein</fullName>
    </submittedName>
</protein>
<evidence type="ECO:0000313" key="3">
    <source>
        <dbReference type="Proteomes" id="UP000015106"/>
    </source>
</evidence>
<proteinExistence type="predicted"/>
<reference evidence="2" key="2">
    <citation type="submission" date="2018-03" db="EMBL/GenBank/DDBJ databases">
        <title>The Triticum urartu genome reveals the dynamic nature of wheat genome evolution.</title>
        <authorList>
            <person name="Ling H."/>
            <person name="Ma B."/>
            <person name="Shi X."/>
            <person name="Liu H."/>
            <person name="Dong L."/>
            <person name="Sun H."/>
            <person name="Cao Y."/>
            <person name="Gao Q."/>
            <person name="Zheng S."/>
            <person name="Li Y."/>
            <person name="Yu Y."/>
            <person name="Du H."/>
            <person name="Qi M."/>
            <person name="Li Y."/>
            <person name="Yu H."/>
            <person name="Cui Y."/>
            <person name="Wang N."/>
            <person name="Chen C."/>
            <person name="Wu H."/>
            <person name="Zhao Y."/>
            <person name="Zhang J."/>
            <person name="Li Y."/>
            <person name="Zhou W."/>
            <person name="Zhang B."/>
            <person name="Hu W."/>
            <person name="Eijk M."/>
            <person name="Tang J."/>
            <person name="Witsenboer H."/>
            <person name="Zhao S."/>
            <person name="Li Z."/>
            <person name="Zhang A."/>
            <person name="Wang D."/>
            <person name="Liang C."/>
        </authorList>
    </citation>
    <scope>NUCLEOTIDE SEQUENCE [LARGE SCALE GENOMIC DNA]</scope>
    <source>
        <strain evidence="2">cv. G1812</strain>
    </source>
</reference>